<keyword evidence="4" id="KW-0833">Ubl conjugation pathway</keyword>
<organism evidence="7 8">
    <name type="scientific">Priapulus caudatus</name>
    <name type="common">Priapulid worm</name>
    <dbReference type="NCBI Taxonomy" id="37621"/>
    <lineage>
        <taxon>Eukaryota</taxon>
        <taxon>Metazoa</taxon>
        <taxon>Ecdysozoa</taxon>
        <taxon>Scalidophora</taxon>
        <taxon>Priapulida</taxon>
        <taxon>Priapulimorpha</taxon>
        <taxon>Priapulimorphida</taxon>
        <taxon>Priapulidae</taxon>
        <taxon>Priapulus</taxon>
    </lineage>
</organism>
<dbReference type="Proteomes" id="UP000695022">
    <property type="component" value="Unplaced"/>
</dbReference>
<evidence type="ECO:0000313" key="8">
    <source>
        <dbReference type="RefSeq" id="XP_014681721.1"/>
    </source>
</evidence>
<keyword evidence="5" id="KW-0072">Autophagy</keyword>
<evidence type="ECO:0000256" key="3">
    <source>
        <dbReference type="ARBA" id="ARBA00022679"/>
    </source>
</evidence>
<dbReference type="InterPro" id="IPR007135">
    <property type="entry name" value="Atg3/Atg10"/>
</dbReference>
<dbReference type="Pfam" id="PF03987">
    <property type="entry name" value="Autophagy_act_C"/>
    <property type="match status" value="1"/>
</dbReference>
<evidence type="ECO:0000313" key="7">
    <source>
        <dbReference type="Proteomes" id="UP000695022"/>
    </source>
</evidence>
<dbReference type="PANTHER" id="PTHR14957:SF1">
    <property type="entry name" value="UBIQUITIN-LIKE-CONJUGATING ENZYME ATG10"/>
    <property type="match status" value="1"/>
</dbReference>
<evidence type="ECO:0000256" key="4">
    <source>
        <dbReference type="ARBA" id="ARBA00022786"/>
    </source>
</evidence>
<gene>
    <name evidence="8" type="primary">LOC106821435</name>
</gene>
<keyword evidence="7" id="KW-1185">Reference proteome</keyword>
<evidence type="ECO:0000256" key="1">
    <source>
        <dbReference type="ARBA" id="ARBA00005696"/>
    </source>
</evidence>
<dbReference type="Gene3D" id="3.30.1460.50">
    <property type="match status" value="1"/>
</dbReference>
<dbReference type="PANTHER" id="PTHR14957">
    <property type="entry name" value="UBIQUITIN-LIKE-CONJUGATING ENZYME ATG10"/>
    <property type="match status" value="1"/>
</dbReference>
<accession>A0ABM1FBA0</accession>
<proteinExistence type="inferred from homology"/>
<evidence type="ECO:0000256" key="5">
    <source>
        <dbReference type="ARBA" id="ARBA00023006"/>
    </source>
</evidence>
<sequence length="210" mass="23569">MAGSISWNNFMEDVVKLQQHSNCISDSWQLISSTADPAQSYLCKKFQKLYRLPAISTTTMLPSDEQVIGWKIGDDEQSVGNCSAMTTTTWSHGDNKHIAQLCSCEYHVVYSASYGVPVAYFNLCRTNGCLLSLEEVWYLLPEEAARHDKWTFVTQQEHPVLARPFFQLHPCHTAAFMSRVGKSRNYVATWLSVIGSAIGLDVDLSYATLT</sequence>
<keyword evidence="3" id="KW-0808">Transferase</keyword>
<protein>
    <recommendedName>
        <fullName evidence="2">Ubiquitin-like-conjugating enzyme ATG10</fullName>
    </recommendedName>
    <alternativeName>
        <fullName evidence="6">Autophagy-related protein 10</fullName>
    </alternativeName>
</protein>
<dbReference type="GeneID" id="106821435"/>
<comment type="similarity">
    <text evidence="1">Belongs to the ATG10 family.</text>
</comment>
<dbReference type="RefSeq" id="XP_014681721.1">
    <property type="nucleotide sequence ID" value="XM_014826235.1"/>
</dbReference>
<evidence type="ECO:0000256" key="2">
    <source>
        <dbReference type="ARBA" id="ARBA00021099"/>
    </source>
</evidence>
<reference evidence="8" key="1">
    <citation type="submission" date="2025-08" db="UniProtKB">
        <authorList>
            <consortium name="RefSeq"/>
        </authorList>
    </citation>
    <scope>IDENTIFICATION</scope>
</reference>
<name>A0ABM1FBA0_PRICU</name>
<evidence type="ECO:0000256" key="6">
    <source>
        <dbReference type="ARBA" id="ARBA00029833"/>
    </source>
</evidence>